<dbReference type="Pfam" id="PF00534">
    <property type="entry name" value="Glycos_transf_1"/>
    <property type="match status" value="1"/>
</dbReference>
<evidence type="ECO:0000256" key="2">
    <source>
        <dbReference type="ARBA" id="ARBA00022679"/>
    </source>
</evidence>
<dbReference type="InterPro" id="IPR028098">
    <property type="entry name" value="Glyco_trans_4-like_N"/>
</dbReference>
<feature type="domain" description="Glycosyl transferase family 1" evidence="3">
    <location>
        <begin position="196"/>
        <end position="354"/>
    </location>
</feature>
<name>A0ABP8XHS6_9ACTN</name>
<dbReference type="EMBL" id="BAABKM010000002">
    <property type="protein sequence ID" value="GAA4708410.1"/>
    <property type="molecule type" value="Genomic_DNA"/>
</dbReference>
<keyword evidence="2" id="KW-0808">Transferase</keyword>
<dbReference type="Gene3D" id="3.40.50.2000">
    <property type="entry name" value="Glycogen Phosphorylase B"/>
    <property type="match status" value="2"/>
</dbReference>
<dbReference type="InterPro" id="IPR001296">
    <property type="entry name" value="Glyco_trans_1"/>
</dbReference>
<keyword evidence="6" id="KW-1185">Reference proteome</keyword>
<dbReference type="InterPro" id="IPR050194">
    <property type="entry name" value="Glycosyltransferase_grp1"/>
</dbReference>
<keyword evidence="1" id="KW-0328">Glycosyltransferase</keyword>
<dbReference type="PANTHER" id="PTHR45947:SF3">
    <property type="entry name" value="SULFOQUINOVOSYL TRANSFERASE SQD2"/>
    <property type="match status" value="1"/>
</dbReference>
<accession>A0ABP8XHS6</accession>
<evidence type="ECO:0000259" key="3">
    <source>
        <dbReference type="Pfam" id="PF00534"/>
    </source>
</evidence>
<gene>
    <name evidence="5" type="ORF">GCM10023349_28920</name>
</gene>
<dbReference type="RefSeq" id="WP_345522058.1">
    <property type="nucleotide sequence ID" value="NZ_BAABKM010000002.1"/>
</dbReference>
<evidence type="ECO:0000256" key="1">
    <source>
        <dbReference type="ARBA" id="ARBA00022676"/>
    </source>
</evidence>
<dbReference type="PANTHER" id="PTHR45947">
    <property type="entry name" value="SULFOQUINOVOSYL TRANSFERASE SQD2"/>
    <property type="match status" value="1"/>
</dbReference>
<reference evidence="6" key="1">
    <citation type="journal article" date="2019" name="Int. J. Syst. Evol. Microbiol.">
        <title>The Global Catalogue of Microorganisms (GCM) 10K type strain sequencing project: providing services to taxonomists for standard genome sequencing and annotation.</title>
        <authorList>
            <consortium name="The Broad Institute Genomics Platform"/>
            <consortium name="The Broad Institute Genome Sequencing Center for Infectious Disease"/>
            <person name="Wu L."/>
            <person name="Ma J."/>
        </authorList>
    </citation>
    <scope>NUCLEOTIDE SEQUENCE [LARGE SCALE GENOMIC DNA]</scope>
    <source>
        <strain evidence="6">JCM 18531</strain>
    </source>
</reference>
<protein>
    <recommendedName>
        <fullName evidence="7">Glycosyltransferase family 1 protein</fullName>
    </recommendedName>
</protein>
<dbReference type="Pfam" id="PF13439">
    <property type="entry name" value="Glyco_transf_4"/>
    <property type="match status" value="1"/>
</dbReference>
<feature type="domain" description="Glycosyltransferase subfamily 4-like N-terminal" evidence="4">
    <location>
        <begin position="14"/>
        <end position="129"/>
    </location>
</feature>
<evidence type="ECO:0008006" key="7">
    <source>
        <dbReference type="Google" id="ProtNLM"/>
    </source>
</evidence>
<sequence>MRIVILTHTFFPVVGGAEVGIHEIATRLAVTHDVVVLTPIGEDHSDSYSAEASRSSDYTIVRYSNPLLTGRFGRLGRLLAQIPLRELRELRRLKREERADVVNLHFIHPFGLLTILSRYLLGLPVVLSLVGRTDVLAEHRGLRKVMSRLSIRGAAETTEISSYCSRGSWAEGRLELLYYGADLDTYSPDADCGVMRRRFGISTDSPVLLAVQRLQSVKRVDMVIAAFDEVAREDDDIHLVVVGRGEEEARLRALALSSQPTRIHFAGYVAEDDLPSYYAESDLFVSHSENETFGVMFAQAMASGLPIVAARTSCIPDIVLDGVNGALVTPGNPQEFGTAIEALTGDLGRRKSISRENVARARELFNWDKTARTLETYVQRVRSRT</sequence>
<evidence type="ECO:0000313" key="6">
    <source>
        <dbReference type="Proteomes" id="UP001499974"/>
    </source>
</evidence>
<organism evidence="5 6">
    <name type="scientific">Nocardioides conyzicola</name>
    <dbReference type="NCBI Taxonomy" id="1651781"/>
    <lineage>
        <taxon>Bacteria</taxon>
        <taxon>Bacillati</taxon>
        <taxon>Actinomycetota</taxon>
        <taxon>Actinomycetes</taxon>
        <taxon>Propionibacteriales</taxon>
        <taxon>Nocardioidaceae</taxon>
        <taxon>Nocardioides</taxon>
    </lineage>
</organism>
<comment type="caution">
    <text evidence="5">The sequence shown here is derived from an EMBL/GenBank/DDBJ whole genome shotgun (WGS) entry which is preliminary data.</text>
</comment>
<dbReference type="CDD" id="cd03801">
    <property type="entry name" value="GT4_PimA-like"/>
    <property type="match status" value="1"/>
</dbReference>
<dbReference type="SUPFAM" id="SSF53756">
    <property type="entry name" value="UDP-Glycosyltransferase/glycogen phosphorylase"/>
    <property type="match status" value="1"/>
</dbReference>
<evidence type="ECO:0000259" key="4">
    <source>
        <dbReference type="Pfam" id="PF13439"/>
    </source>
</evidence>
<dbReference type="Proteomes" id="UP001499974">
    <property type="component" value="Unassembled WGS sequence"/>
</dbReference>
<evidence type="ECO:0000313" key="5">
    <source>
        <dbReference type="EMBL" id="GAA4708410.1"/>
    </source>
</evidence>
<proteinExistence type="predicted"/>